<proteinExistence type="inferred from homology"/>
<feature type="transmembrane region" description="Helical" evidence="8">
    <location>
        <begin position="57"/>
        <end position="75"/>
    </location>
</feature>
<dbReference type="InterPro" id="IPR045378">
    <property type="entry name" value="LNT_N"/>
</dbReference>
<feature type="transmembrane region" description="Helical" evidence="8">
    <location>
        <begin position="12"/>
        <end position="28"/>
    </location>
</feature>
<comment type="function">
    <text evidence="8">Catalyzes the phospholipid dependent N-acylation of the N-terminal cysteine of apolipoprotein, the last step in lipoprotein maturation.</text>
</comment>
<dbReference type="CDD" id="cd07571">
    <property type="entry name" value="ALP_N-acyl_transferase"/>
    <property type="match status" value="1"/>
</dbReference>
<keyword evidence="11" id="KW-1185">Reference proteome</keyword>
<dbReference type="InterPro" id="IPR004563">
    <property type="entry name" value="Apolipo_AcylTrfase"/>
</dbReference>
<dbReference type="Proteomes" id="UP001595690">
    <property type="component" value="Unassembled WGS sequence"/>
</dbReference>
<dbReference type="Pfam" id="PF20154">
    <property type="entry name" value="LNT_N"/>
    <property type="match status" value="1"/>
</dbReference>
<reference evidence="11" key="1">
    <citation type="journal article" date="2019" name="Int. J. Syst. Evol. Microbiol.">
        <title>The Global Catalogue of Microorganisms (GCM) 10K type strain sequencing project: providing services to taxonomists for standard genome sequencing and annotation.</title>
        <authorList>
            <consortium name="The Broad Institute Genomics Platform"/>
            <consortium name="The Broad Institute Genome Sequencing Center for Infectious Disease"/>
            <person name="Wu L."/>
            <person name="Ma J."/>
        </authorList>
    </citation>
    <scope>NUCLEOTIDE SEQUENCE [LARGE SCALE GENOMIC DNA]</scope>
    <source>
        <strain evidence="11">CGMCC 4.7405</strain>
    </source>
</reference>
<comment type="catalytic activity">
    <reaction evidence="8">
        <text>N-terminal S-1,2-diacyl-sn-glyceryl-L-cysteinyl-[lipoprotein] + a glycerophospholipid = N-acyl-S-1,2-diacyl-sn-glyceryl-L-cysteinyl-[lipoprotein] + a 2-acyl-sn-glycero-3-phospholipid + H(+)</text>
        <dbReference type="Rhea" id="RHEA:48228"/>
        <dbReference type="Rhea" id="RHEA-COMP:14681"/>
        <dbReference type="Rhea" id="RHEA-COMP:14684"/>
        <dbReference type="ChEBI" id="CHEBI:15378"/>
        <dbReference type="ChEBI" id="CHEBI:136912"/>
        <dbReference type="ChEBI" id="CHEBI:140656"/>
        <dbReference type="ChEBI" id="CHEBI:140657"/>
        <dbReference type="ChEBI" id="CHEBI:140660"/>
        <dbReference type="EC" id="2.3.1.269"/>
    </reaction>
</comment>
<evidence type="ECO:0000256" key="8">
    <source>
        <dbReference type="HAMAP-Rule" id="MF_01148"/>
    </source>
</evidence>
<feature type="transmembrane region" description="Helical" evidence="8">
    <location>
        <begin position="87"/>
        <end position="109"/>
    </location>
</feature>
<sequence>MRRHDRVPATTLVRYGAAALAGGALALSFPPRTIWWLAVPAFAVLWLTLRDVTGRRAAGLGFVFGLAFFLPHLWWIQHFLGREFGPWPWLVLSALMALFICAVLALVPLVSKLPAAPVWAALLFVLQETARGLVPFNGFPWGRVAFGQVDGPFARLAMVGGAPLVTFAVVLTGFGLAAWLPKLREWRRGWALLPFAAALALGPLVAVDAQNGQRTVAVVQGNAPDVGLGLLEESATLRANHLRKTAELAALIRGGAVPKPDLVVWPESATRTRDRDPVLDRAITDLGVPTLVSALRDGQNSVIAWQPGTGAGESYAKQELVPFAEHIPLRPLARLVTPFADQPDLEAGTKPGLLTIADTKVGLGICYEVAYDYVLRESAAEGAQLLVVPTNNAWYGRGEMTYQQLGMARLRAIEHGRAVVVAAISGVSAVVRPDGSVVQTGMFTDDLIVDTVPLRSDITFATKFGGAIHVLLTGAAFAACLIGLWTRRRASVGAEQG</sequence>
<evidence type="ECO:0000256" key="3">
    <source>
        <dbReference type="ARBA" id="ARBA00022679"/>
    </source>
</evidence>
<evidence type="ECO:0000256" key="5">
    <source>
        <dbReference type="ARBA" id="ARBA00022989"/>
    </source>
</evidence>
<dbReference type="GO" id="GO:0016746">
    <property type="term" value="F:acyltransferase activity"/>
    <property type="evidence" value="ECO:0007669"/>
    <property type="project" value="UniProtKB-KW"/>
</dbReference>
<feature type="transmembrane region" description="Helical" evidence="8">
    <location>
        <begin position="464"/>
        <end position="485"/>
    </location>
</feature>
<feature type="transmembrane region" description="Helical" evidence="8">
    <location>
        <begin position="34"/>
        <end position="50"/>
    </location>
</feature>
<name>A0ABV8BUB8_9PSEU</name>
<dbReference type="EC" id="2.3.1.269" evidence="8"/>
<dbReference type="PANTHER" id="PTHR38686">
    <property type="entry name" value="APOLIPOPROTEIN N-ACYLTRANSFERASE"/>
    <property type="match status" value="1"/>
</dbReference>
<evidence type="ECO:0000256" key="2">
    <source>
        <dbReference type="ARBA" id="ARBA00022475"/>
    </source>
</evidence>
<keyword evidence="2 8" id="KW-1003">Cell membrane</keyword>
<dbReference type="NCBIfam" id="TIGR00546">
    <property type="entry name" value="lnt"/>
    <property type="match status" value="1"/>
</dbReference>
<dbReference type="InterPro" id="IPR036526">
    <property type="entry name" value="C-N_Hydrolase_sf"/>
</dbReference>
<evidence type="ECO:0000256" key="6">
    <source>
        <dbReference type="ARBA" id="ARBA00023136"/>
    </source>
</evidence>
<keyword evidence="3 8" id="KW-0808">Transferase</keyword>
<keyword evidence="5 8" id="KW-1133">Transmembrane helix</keyword>
<dbReference type="HAMAP" id="MF_01148">
    <property type="entry name" value="Lnt"/>
    <property type="match status" value="1"/>
</dbReference>
<dbReference type="RefSeq" id="WP_382374973.1">
    <property type="nucleotide sequence ID" value="NZ_JBHRZI010000015.1"/>
</dbReference>
<comment type="similarity">
    <text evidence="8">Belongs to the CN hydrolase family. Apolipoprotein N-acyltransferase subfamily.</text>
</comment>
<gene>
    <name evidence="8 10" type="primary">lnt</name>
    <name evidence="10" type="ORF">ACFOWZ_21175</name>
</gene>
<feature type="domain" description="CN hydrolase" evidence="9">
    <location>
        <begin position="214"/>
        <end position="454"/>
    </location>
</feature>
<keyword evidence="4 8" id="KW-0812">Transmembrane</keyword>
<dbReference type="PROSITE" id="PS50263">
    <property type="entry name" value="CN_HYDROLASE"/>
    <property type="match status" value="1"/>
</dbReference>
<comment type="pathway">
    <text evidence="8">Protein modification; lipoprotein biosynthesis (N-acyl transfer).</text>
</comment>
<keyword evidence="6 8" id="KW-0472">Membrane</keyword>
<evidence type="ECO:0000313" key="11">
    <source>
        <dbReference type="Proteomes" id="UP001595690"/>
    </source>
</evidence>
<keyword evidence="7 8" id="KW-0012">Acyltransferase</keyword>
<evidence type="ECO:0000256" key="4">
    <source>
        <dbReference type="ARBA" id="ARBA00022692"/>
    </source>
</evidence>
<feature type="transmembrane region" description="Helical" evidence="8">
    <location>
        <begin position="154"/>
        <end position="177"/>
    </location>
</feature>
<evidence type="ECO:0000313" key="10">
    <source>
        <dbReference type="EMBL" id="MFC3893996.1"/>
    </source>
</evidence>
<feature type="transmembrane region" description="Helical" evidence="8">
    <location>
        <begin position="189"/>
        <end position="207"/>
    </location>
</feature>
<dbReference type="EMBL" id="JBHRZI010000015">
    <property type="protein sequence ID" value="MFC3893996.1"/>
    <property type="molecule type" value="Genomic_DNA"/>
</dbReference>
<organism evidence="10 11">
    <name type="scientific">Lentzea rhizosphaerae</name>
    <dbReference type="NCBI Taxonomy" id="2041025"/>
    <lineage>
        <taxon>Bacteria</taxon>
        <taxon>Bacillati</taxon>
        <taxon>Actinomycetota</taxon>
        <taxon>Actinomycetes</taxon>
        <taxon>Pseudonocardiales</taxon>
        <taxon>Pseudonocardiaceae</taxon>
        <taxon>Lentzea</taxon>
    </lineage>
</organism>
<evidence type="ECO:0000259" key="9">
    <source>
        <dbReference type="PROSITE" id="PS50263"/>
    </source>
</evidence>
<dbReference type="PANTHER" id="PTHR38686:SF1">
    <property type="entry name" value="APOLIPOPROTEIN N-ACYLTRANSFERASE"/>
    <property type="match status" value="1"/>
</dbReference>
<comment type="caution">
    <text evidence="10">The sequence shown here is derived from an EMBL/GenBank/DDBJ whole genome shotgun (WGS) entry which is preliminary data.</text>
</comment>
<dbReference type="Pfam" id="PF00795">
    <property type="entry name" value="CN_hydrolase"/>
    <property type="match status" value="1"/>
</dbReference>
<dbReference type="Gene3D" id="3.60.110.10">
    <property type="entry name" value="Carbon-nitrogen hydrolase"/>
    <property type="match status" value="1"/>
</dbReference>
<dbReference type="InterPro" id="IPR003010">
    <property type="entry name" value="C-N_Hydrolase"/>
</dbReference>
<protein>
    <recommendedName>
        <fullName evidence="8">Apolipoprotein N-acyltransferase</fullName>
        <shortName evidence="8">ALP N-acyltransferase</shortName>
        <ecNumber evidence="8">2.3.1.269</ecNumber>
    </recommendedName>
</protein>
<accession>A0ABV8BUB8</accession>
<dbReference type="SUPFAM" id="SSF56317">
    <property type="entry name" value="Carbon-nitrogen hydrolase"/>
    <property type="match status" value="1"/>
</dbReference>
<evidence type="ECO:0000256" key="7">
    <source>
        <dbReference type="ARBA" id="ARBA00023315"/>
    </source>
</evidence>
<evidence type="ECO:0000256" key="1">
    <source>
        <dbReference type="ARBA" id="ARBA00004651"/>
    </source>
</evidence>
<comment type="subcellular location">
    <subcellularLocation>
        <location evidence="1 8">Cell membrane</location>
        <topology evidence="1 8">Multi-pass membrane protein</topology>
    </subcellularLocation>
</comment>